<evidence type="ECO:0000313" key="2">
    <source>
        <dbReference type="Proteomes" id="UP000218334"/>
    </source>
</evidence>
<name>A0A2H3BHP8_9AGAR</name>
<evidence type="ECO:0008006" key="3">
    <source>
        <dbReference type="Google" id="ProtNLM"/>
    </source>
</evidence>
<protein>
    <recommendedName>
        <fullName evidence="3">CxC1-like cysteine cluster associated with KDZ transposases domain-containing protein</fullName>
    </recommendedName>
</protein>
<sequence>MTQGDPTTDGPDYSGADAADTEMMNDVLAGRAPLEISHGGGEYIEVMAKLRSLMKEKQRLLLCAPFHPSVIVTIPTMEVYHAAHLWCPQFNLQPFVKMLCDLHSQFSICYDLYVDLLNTVHGRVLNALGHDIPDWRALNACPCCTYKLEESEVIDNDGGTVPGESIKRLDLQNGRAQVDKWSKEAIGESLVHSRDGNDESPCSDRWQNMVNDMSARAWGIFNEMGIFVCLCRHGFVLLAADMVRSGELAKYPLAIVEQLLDLFGDNLGIGYDVSCKFSITVSQSPLGEHACEHRFCALVGLFHGHAHQRHTYVLSMGLEDLEGCERFFLGSNALVLGVRHASRFYRHQAIMNYMKCKDRFDTFQNLSAFLCNNYHQALDILQECPILDDSMQRLEVGSESVIEGWLKEEEEYLATLLKEPPQETLEMEYFIALLDYHTFQASVDDTASVWMTVTAETVNRQTHKTEMACRHLVEKRDNALKTVQMLEACLEMQCWEIGCEKWLANKKRVKMQTYQHAIDNLECLVVSRIFKLTKMNMSHTGYKMRKHIGKALQSRSQAIRTVVEYAFLSDFDLLRDPGTREGIQEMLNKVWATPVGRATMDRYFKIKRAEEEIDHLNIEIPCLLSYMADEDDYLEEQCCSLEESLPALSHQISHYRLE</sequence>
<dbReference type="Pfam" id="PF18758">
    <property type="entry name" value="KDZ"/>
    <property type="match status" value="1"/>
</dbReference>
<accession>A0A2H3BHP8</accession>
<reference evidence="2" key="1">
    <citation type="journal article" date="2017" name="Nat. Ecol. Evol.">
        <title>Genome expansion and lineage-specific genetic innovations in the forest pathogenic fungi Armillaria.</title>
        <authorList>
            <person name="Sipos G."/>
            <person name="Prasanna A.N."/>
            <person name="Walter M.C."/>
            <person name="O'Connor E."/>
            <person name="Balint B."/>
            <person name="Krizsan K."/>
            <person name="Kiss B."/>
            <person name="Hess J."/>
            <person name="Varga T."/>
            <person name="Slot J."/>
            <person name="Riley R."/>
            <person name="Boka B."/>
            <person name="Rigling D."/>
            <person name="Barry K."/>
            <person name="Lee J."/>
            <person name="Mihaltcheva S."/>
            <person name="LaButti K."/>
            <person name="Lipzen A."/>
            <person name="Waldron R."/>
            <person name="Moloney N.M."/>
            <person name="Sperisen C."/>
            <person name="Kredics L."/>
            <person name="Vagvoelgyi C."/>
            <person name="Patrignani A."/>
            <person name="Fitzpatrick D."/>
            <person name="Nagy I."/>
            <person name="Doyle S."/>
            <person name="Anderson J.B."/>
            <person name="Grigoriev I.V."/>
            <person name="Gueldener U."/>
            <person name="Muensterkoetter M."/>
            <person name="Nagy L.G."/>
        </authorList>
    </citation>
    <scope>NUCLEOTIDE SEQUENCE [LARGE SCALE GENOMIC DNA]</scope>
    <source>
        <strain evidence="2">28-4</strain>
    </source>
</reference>
<proteinExistence type="predicted"/>
<dbReference type="EMBL" id="KZ293432">
    <property type="protein sequence ID" value="PBK68454.1"/>
    <property type="molecule type" value="Genomic_DNA"/>
</dbReference>
<evidence type="ECO:0000313" key="1">
    <source>
        <dbReference type="EMBL" id="PBK68454.1"/>
    </source>
</evidence>
<gene>
    <name evidence="1" type="ORF">ARMSODRAFT_988697</name>
</gene>
<keyword evidence="2" id="KW-1185">Reference proteome</keyword>
<dbReference type="PANTHER" id="PTHR33096">
    <property type="entry name" value="CXC2 DOMAIN-CONTAINING PROTEIN"/>
    <property type="match status" value="1"/>
</dbReference>
<dbReference type="PANTHER" id="PTHR33096:SF1">
    <property type="entry name" value="CXC1-LIKE CYSTEINE CLUSTER ASSOCIATED WITH KDZ TRANSPOSASES DOMAIN-CONTAINING PROTEIN"/>
    <property type="match status" value="1"/>
</dbReference>
<dbReference type="Proteomes" id="UP000218334">
    <property type="component" value="Unassembled WGS sequence"/>
</dbReference>
<organism evidence="1 2">
    <name type="scientific">Armillaria solidipes</name>
    <dbReference type="NCBI Taxonomy" id="1076256"/>
    <lineage>
        <taxon>Eukaryota</taxon>
        <taxon>Fungi</taxon>
        <taxon>Dikarya</taxon>
        <taxon>Basidiomycota</taxon>
        <taxon>Agaricomycotina</taxon>
        <taxon>Agaricomycetes</taxon>
        <taxon>Agaricomycetidae</taxon>
        <taxon>Agaricales</taxon>
        <taxon>Marasmiineae</taxon>
        <taxon>Physalacriaceae</taxon>
        <taxon>Armillaria</taxon>
    </lineage>
</organism>
<dbReference type="STRING" id="1076256.A0A2H3BHP8"/>
<dbReference type="InterPro" id="IPR040521">
    <property type="entry name" value="KDZ"/>
</dbReference>
<dbReference type="AlphaFoldDB" id="A0A2H3BHP8"/>